<gene>
    <name evidence="6" type="ORF">WDZ17_00060</name>
</gene>
<organism evidence="6 7">
    <name type="scientific">Pseudokineococcus basanitobsidens</name>
    <dbReference type="NCBI Taxonomy" id="1926649"/>
    <lineage>
        <taxon>Bacteria</taxon>
        <taxon>Bacillati</taxon>
        <taxon>Actinomycetota</taxon>
        <taxon>Actinomycetes</taxon>
        <taxon>Kineosporiales</taxon>
        <taxon>Kineosporiaceae</taxon>
        <taxon>Pseudokineococcus</taxon>
    </lineage>
</organism>
<keyword evidence="2" id="KW-0067">ATP-binding</keyword>
<dbReference type="Pfam" id="PF00271">
    <property type="entry name" value="Helicase_C"/>
    <property type="match status" value="1"/>
</dbReference>
<evidence type="ECO:0000259" key="4">
    <source>
        <dbReference type="PROSITE" id="PS51192"/>
    </source>
</evidence>
<keyword evidence="7" id="KW-1185">Reference proteome</keyword>
<dbReference type="PANTHER" id="PTHR47957">
    <property type="entry name" value="ATP-DEPENDENT HELICASE HRQ1"/>
    <property type="match status" value="1"/>
</dbReference>
<dbReference type="SUPFAM" id="SSF52540">
    <property type="entry name" value="P-loop containing nucleoside triphosphate hydrolases"/>
    <property type="match status" value="2"/>
</dbReference>
<dbReference type="PROSITE" id="PS51192">
    <property type="entry name" value="HELICASE_ATP_BIND_1"/>
    <property type="match status" value="1"/>
</dbReference>
<dbReference type="InterPro" id="IPR018973">
    <property type="entry name" value="MZB"/>
</dbReference>
<dbReference type="RefSeq" id="WP_339573076.1">
    <property type="nucleotide sequence ID" value="NZ_JBBIAA010000001.1"/>
</dbReference>
<reference evidence="6 7" key="1">
    <citation type="journal article" date="2017" name="Int. J. Syst. Evol. Microbiol.">
        <title>Pseudokineococcus basanitobsidens sp. nov., isolated from volcanic rock.</title>
        <authorList>
            <person name="Lee D.W."/>
            <person name="Park M.Y."/>
            <person name="Kim J.J."/>
            <person name="Kim B.S."/>
        </authorList>
    </citation>
    <scope>NUCLEOTIDE SEQUENCE [LARGE SCALE GENOMIC DNA]</scope>
    <source>
        <strain evidence="6 7">DSM 103726</strain>
    </source>
</reference>
<dbReference type="GO" id="GO:0004386">
    <property type="term" value="F:helicase activity"/>
    <property type="evidence" value="ECO:0007669"/>
    <property type="project" value="UniProtKB-KW"/>
</dbReference>
<dbReference type="SMART" id="SM00487">
    <property type="entry name" value="DEXDc"/>
    <property type="match status" value="1"/>
</dbReference>
<dbReference type="PROSITE" id="PS51194">
    <property type="entry name" value="HELICASE_CTER"/>
    <property type="match status" value="1"/>
</dbReference>
<dbReference type="InterPro" id="IPR001650">
    <property type="entry name" value="Helicase_C-like"/>
</dbReference>
<dbReference type="InterPro" id="IPR011545">
    <property type="entry name" value="DEAD/DEAH_box_helicase_dom"/>
</dbReference>
<accession>A0ABU8RFC4</accession>
<dbReference type="Pfam" id="PF09369">
    <property type="entry name" value="MZB"/>
    <property type="match status" value="1"/>
</dbReference>
<keyword evidence="6" id="KW-0378">Hydrolase</keyword>
<comment type="caution">
    <text evidence="6">The sequence shown here is derived from an EMBL/GenBank/DDBJ whole genome shotgun (WGS) entry which is preliminary data.</text>
</comment>
<sequence>MTELLPPVQAAAVQRHVLDYLTTTFALTDVDAEDALDRFLADDASGIFKGPYVRLRLPFKPADESWREALEWHKGFPPYGHQAEAFRRLASQRAGQPRRPEPTLVTTGTGSGKTEAFLYPVLDHVLRARRAGVRGMKALVLYPMNALANDQARRLAGILTDHPELSGVTAALYTGQAGPSRTLVSAEGLITDRDVIRSEAPDIVLTNYKMLDQMLLRERDQRIWQQSATSLQYLVLDEFHTYDGAQGTDVAMLLRRLGLTLKSHWTDDEPSVTAEDRARPLGRVTPVATSATLGDGGDPTAMLGFAERVFGEPFGDDAVVTESRFSLEEWAGPKPDSVGGVVEATALDVHRVVAALDDLGPDPDGADLARTVLRHLYDEPLDPGGAPGASLSPSALLALTQAHPLVRVLAEAARDAVSLDALVDVVLGESGALAARTAGRSEAWTRVLAAVIGMLGHVRAVCGREALSVDLHLWVRELTRIDRAADAATTFRWGDDGPPVADDGAQQARPSWPAIYCRHCGRSGWGHELAPTGQSLTTDDGSVRRNHARREGRFRPFLAAVDEDTRAAAGETVEGLRWLSVRGREVLTTRPDDEDDEVREGWVLPVLTLTGKDADKEGKDDVCPSCGKADGIRFLGSAIATLLSVSLSTLFGSGALDRREKKALVFTDSVQDAAHRAGFVQARSHTLTLRAVLREAVADGPRNLDELVTEVLRRAGDDSFARYRLLPPDCADREISFVPFWKKPTWNDVPTSVRRRVQRRLAFDAVMELGLNSRTGRTLELTGTVAAEVDAGAPSRLVGSARAVLQGVEVQPTFDGLGAGSTDEAALVAWVRGVLDRMRAQGAIEHPWFATYQKEDGTRRSIWFARPRQDGMPAFPVGRPAPGYPRVGGGVAPKRSELDPVTSPQSWYAVWTSRVLGVNPADGGLLAKLLLERLARDEVLTATKSDSGALVYALPSSSVVVHPTTEHDLRAGHHQLACDVCHALTPGTRTVVEQLAGAPCTVQRCSGHLAPSPVEPGFYRDLYASPDMRRVVAREHTSLLEDERRLEYEEGFKSAQDDPQAPNVLVATPTLEMGIDIGDLSAVFLASLPRTVASYVQRVGRAGRLTGNALTLAYVTGRGEHLPKLGDPLSVINGAVRPPATYLGAEEILRRQYTASVADELARDAGAPHPQGPKDAIGSAELGSYLGAVIARAEGDPDLAERFVAGFGGGLPDAVSDGLREWARPVAGPGTSPLAAHLHDASTRWQRTVEQLRHRIEAVDAVLPELQAKVESPTKTDDDEQALRSARTGRRMTAGRLAQLTAVDYWIGVLEEHGVLPNYTLLDDTVTLDVGISWMNPDTGDYATDHASIERASAQAIREMAPGATFYARGLEIAVDAVDLGADGAEVRPWVFCPDCGYATDVGEGSGSPAPASCPRCGSTAIADTGQRLGVVEMAHVTAEVRRDEALISDRRDDRTQAPFQVFVAADLDRGEAVREWYLGEGAAGSGFGCTYLRRVVLRWLNAGVPSQGGERQISGERRGVALFRVCAGCGKLDSETGVNKPHEHRPWCPYRRAAEEQVVAVALSRTLRTQGLVLRLPAAVTIGDPFAVPSLSAAVLLGLREQHGGHPDHLQVERVVDPVLTDGTDNADALLVHDVVPGGTGYLAELAGPEQLRALLVAAWDVVRTCECRHEERLACHRCLLPFVRGSADSVSRAAAERHLRRLLGLDEDAESADGTSWETVEKPPPVDPESHLEQRFRSVLVDRLETAGAKVSETPGAWGNTVWFTLPGSPRQWSLRPQVNLLGSKPDFLLESTDTAVPRTAIFVDGRRYHATVQHNRLADDATKREVLRENGYLALGVSADDVTAAERAAAEPGWTAPAPSWWDEGVKSALIGKSAFAASPAAYARLARPLVDGLVDWVAGPDPAERARVARAVPMFLARQATTATLADGLPLAAAAAGVLDGDTAAAGGRSVRLCALGALAVAVEQVPAGLSVAVVLDDRDASLDADHADAWRQWLRLSNHLGLRDWPTVVTTLSRVRTSAPTAAASPVTDVAAPAPDLSVEYQAAYAEATSDDERDLLRALAERGVEVPAMGQEAVDGIPVDLSWPEARLAVEVLELAEEDRAALSVAGWTIVAADVDEVVAALPDAGATKGES</sequence>
<evidence type="ECO:0000259" key="5">
    <source>
        <dbReference type="PROSITE" id="PS51194"/>
    </source>
</evidence>
<evidence type="ECO:0000256" key="1">
    <source>
        <dbReference type="ARBA" id="ARBA00022741"/>
    </source>
</evidence>
<keyword evidence="6" id="KW-0347">Helicase</keyword>
<proteinExistence type="predicted"/>
<dbReference type="Pfam" id="PF00270">
    <property type="entry name" value="DEAD"/>
    <property type="match status" value="1"/>
</dbReference>
<dbReference type="Gene3D" id="3.40.50.300">
    <property type="entry name" value="P-loop containing nucleotide triphosphate hydrolases"/>
    <property type="match status" value="2"/>
</dbReference>
<feature type="domain" description="Helicase C-terminal" evidence="5">
    <location>
        <begin position="976"/>
        <end position="1149"/>
    </location>
</feature>
<evidence type="ECO:0000313" key="7">
    <source>
        <dbReference type="Proteomes" id="UP001387100"/>
    </source>
</evidence>
<keyword evidence="1" id="KW-0547">Nucleotide-binding</keyword>
<protein>
    <submittedName>
        <fullName evidence="6">DEAD/DEAH box helicase</fullName>
    </submittedName>
</protein>
<evidence type="ECO:0000256" key="3">
    <source>
        <dbReference type="SAM" id="MobiDB-lite"/>
    </source>
</evidence>
<name>A0ABU8RFC4_9ACTN</name>
<evidence type="ECO:0000313" key="6">
    <source>
        <dbReference type="EMBL" id="MEJ5943684.1"/>
    </source>
</evidence>
<dbReference type="InterPro" id="IPR014001">
    <property type="entry name" value="Helicase_ATP-bd"/>
</dbReference>
<dbReference type="PANTHER" id="PTHR47957:SF3">
    <property type="entry name" value="ATP-DEPENDENT HELICASE HRQ1"/>
    <property type="match status" value="1"/>
</dbReference>
<dbReference type="InterPro" id="IPR027417">
    <property type="entry name" value="P-loop_NTPase"/>
</dbReference>
<feature type="domain" description="Helicase ATP-binding" evidence="4">
    <location>
        <begin position="94"/>
        <end position="311"/>
    </location>
</feature>
<dbReference type="EMBL" id="JBBIAA010000001">
    <property type="protein sequence ID" value="MEJ5943684.1"/>
    <property type="molecule type" value="Genomic_DNA"/>
</dbReference>
<evidence type="ECO:0000256" key="2">
    <source>
        <dbReference type="ARBA" id="ARBA00022840"/>
    </source>
</evidence>
<dbReference type="SMART" id="SM00490">
    <property type="entry name" value="HELICc"/>
    <property type="match status" value="1"/>
</dbReference>
<feature type="region of interest" description="Disordered" evidence="3">
    <location>
        <begin position="1712"/>
        <end position="1732"/>
    </location>
</feature>
<dbReference type="Proteomes" id="UP001387100">
    <property type="component" value="Unassembled WGS sequence"/>
</dbReference>